<dbReference type="EMBL" id="JRES01000484">
    <property type="protein sequence ID" value="KNC30922.1"/>
    <property type="molecule type" value="Genomic_DNA"/>
</dbReference>
<dbReference type="AlphaFoldDB" id="A0A0L0CFE9"/>
<reference evidence="9 10" key="1">
    <citation type="journal article" date="2015" name="Nat. Commun.">
        <title>Lucilia cuprina genome unlocks parasitic fly biology to underpin future interventions.</title>
        <authorList>
            <person name="Anstead C.A."/>
            <person name="Korhonen P.K."/>
            <person name="Young N.D."/>
            <person name="Hall R.S."/>
            <person name="Jex A.R."/>
            <person name="Murali S.C."/>
            <person name="Hughes D.S."/>
            <person name="Lee S.F."/>
            <person name="Perry T."/>
            <person name="Stroehlein A.J."/>
            <person name="Ansell B.R."/>
            <person name="Breugelmans B."/>
            <person name="Hofmann A."/>
            <person name="Qu J."/>
            <person name="Dugan S."/>
            <person name="Lee S.L."/>
            <person name="Chao H."/>
            <person name="Dinh H."/>
            <person name="Han Y."/>
            <person name="Doddapaneni H.V."/>
            <person name="Worley K.C."/>
            <person name="Muzny D.M."/>
            <person name="Ioannidis P."/>
            <person name="Waterhouse R.M."/>
            <person name="Zdobnov E.M."/>
            <person name="James P.J."/>
            <person name="Bagnall N.H."/>
            <person name="Kotze A.C."/>
            <person name="Gibbs R.A."/>
            <person name="Richards S."/>
            <person name="Batterham P."/>
            <person name="Gasser R.B."/>
        </authorList>
    </citation>
    <scope>NUCLEOTIDE SEQUENCE [LARGE SCALE GENOMIC DNA]</scope>
    <source>
        <strain evidence="9 10">LS</strain>
        <tissue evidence="9">Full body</tissue>
    </source>
</reference>
<keyword evidence="6" id="KW-0539">Nucleus</keyword>
<evidence type="ECO:0000256" key="3">
    <source>
        <dbReference type="ARBA" id="ARBA00023015"/>
    </source>
</evidence>
<name>A0A0L0CFE9_LUCCU</name>
<evidence type="ECO:0008006" key="11">
    <source>
        <dbReference type="Google" id="ProtNLM"/>
    </source>
</evidence>
<comment type="caution">
    <text evidence="9">The sequence shown here is derived from an EMBL/GenBank/DDBJ whole genome shotgun (WGS) entry which is preliminary data.</text>
</comment>
<comment type="subcellular location">
    <subcellularLocation>
        <location evidence="1">Nucleus</location>
        <location evidence="1">Nucleolus</location>
    </subcellularLocation>
</comment>
<evidence type="ECO:0000256" key="5">
    <source>
        <dbReference type="ARBA" id="ARBA00023163"/>
    </source>
</evidence>
<evidence type="ECO:0000256" key="6">
    <source>
        <dbReference type="ARBA" id="ARBA00023242"/>
    </source>
</evidence>
<evidence type="ECO:0000259" key="7">
    <source>
        <dbReference type="Pfam" id="PF08168"/>
    </source>
</evidence>
<feature type="domain" description="Nucleolar protein 11 C-terminal" evidence="8">
    <location>
        <begin position="406"/>
        <end position="719"/>
    </location>
</feature>
<keyword evidence="2" id="KW-0698">rRNA processing</keyword>
<dbReference type="InterPro" id="IPR048897">
    <property type="entry name" value="Nol11_C"/>
</dbReference>
<evidence type="ECO:0000313" key="10">
    <source>
        <dbReference type="Proteomes" id="UP000037069"/>
    </source>
</evidence>
<evidence type="ECO:0000256" key="1">
    <source>
        <dbReference type="ARBA" id="ARBA00004604"/>
    </source>
</evidence>
<gene>
    <name evidence="9" type="ORF">FF38_09307</name>
</gene>
<keyword evidence="3" id="KW-0805">Transcription regulation</keyword>
<sequence length="719" mass="82589">MTKFITYYNLCPIPEPKDFLGISPDKEQGNSITTLGKNIIIIFKISTQKQIKSWSVLEKLSSKVVYDRKTEKYVGVFANKFLRLWDDNTKDVNKCKKLKFQKSIADLVADDNDTYVLYSDGSCESLQSAIESRKTDIGAPQQTELFSSLIFTDLNIQKLSNGQRILTYFERNTKTGDYHLVRIPLDQGEGVEVEAKRFNLKRGVLDVHVAGAAVIEGDGTPVLLTIWSDKRIFLLSLADDIEPSRSPGNFVSMLTQLKVDTPLSVLGISKHFVAIYGANHGQEGASLLLYNTQYKVIKTKQFFKVYFNFSQLWSIDEHILLAMGQNLSVVKYRVLKEVLSELVGTQVGHDYQPVLEDIHINEEAFLEDCLQYSNDYDYYTVKNSKTNDKPFKEADGKFVAFLNSKEFDKDLNSLKQLNLHVEVNQVEQPLDDVQISLMANYNDNGFISPEIQLIAKQLEKAGASEHEITEKLLTVLIKANLLQDIGVCLKRYQNISEKILSKTLNYLLTNITTIETLNHKEESTKNLTNGCKTEKQEKHMEVDFQLESDDQAKPYPNLDLLEEKPIEHNSSNEALDILNILLQCSFDAEAIAVHIRNDIDYNKILLILQHLYNLLITPPQLSLIEERPSLYNCSSDYELQLMRWFGVFLNSHFQKLALSKDIELMEILYKWHELIQSYKREIVELETVAALLYNIVERRKIFKEKNSSKWYSIEEVQLF</sequence>
<dbReference type="STRING" id="7375.A0A0L0CFE9"/>
<feature type="domain" description="Nucleolar protein 11 N-terminal" evidence="7">
    <location>
        <begin position="1"/>
        <end position="333"/>
    </location>
</feature>
<evidence type="ECO:0000259" key="8">
    <source>
        <dbReference type="Pfam" id="PF20998"/>
    </source>
</evidence>
<proteinExistence type="predicted"/>
<dbReference type="PANTHER" id="PTHR15633:SF2">
    <property type="entry name" value="NUCLEOLAR PROTEIN 11"/>
    <property type="match status" value="1"/>
</dbReference>
<keyword evidence="4" id="KW-0010">Activator</keyword>
<evidence type="ECO:0000256" key="4">
    <source>
        <dbReference type="ARBA" id="ARBA00023159"/>
    </source>
</evidence>
<accession>A0A0L0CFE9</accession>
<dbReference type="GO" id="GO:0030490">
    <property type="term" value="P:maturation of SSU-rRNA"/>
    <property type="evidence" value="ECO:0007669"/>
    <property type="project" value="InterPro"/>
</dbReference>
<dbReference type="Pfam" id="PF20998">
    <property type="entry name" value="Nol11_C"/>
    <property type="match status" value="1"/>
</dbReference>
<evidence type="ECO:0000313" key="9">
    <source>
        <dbReference type="EMBL" id="KNC30922.1"/>
    </source>
</evidence>
<dbReference type="InterPro" id="IPR042859">
    <property type="entry name" value="NOL11"/>
</dbReference>
<organism evidence="9 10">
    <name type="scientific">Lucilia cuprina</name>
    <name type="common">Green bottle fly</name>
    <name type="synonym">Australian sheep blowfly</name>
    <dbReference type="NCBI Taxonomy" id="7375"/>
    <lineage>
        <taxon>Eukaryota</taxon>
        <taxon>Metazoa</taxon>
        <taxon>Ecdysozoa</taxon>
        <taxon>Arthropoda</taxon>
        <taxon>Hexapoda</taxon>
        <taxon>Insecta</taxon>
        <taxon>Pterygota</taxon>
        <taxon>Neoptera</taxon>
        <taxon>Endopterygota</taxon>
        <taxon>Diptera</taxon>
        <taxon>Brachycera</taxon>
        <taxon>Muscomorpha</taxon>
        <taxon>Oestroidea</taxon>
        <taxon>Calliphoridae</taxon>
        <taxon>Luciliinae</taxon>
        <taxon>Lucilia</taxon>
    </lineage>
</organism>
<keyword evidence="10" id="KW-1185">Reference proteome</keyword>
<dbReference type="PANTHER" id="PTHR15633">
    <property type="entry name" value="NUCLEOLAR PROTEIN 11"/>
    <property type="match status" value="1"/>
</dbReference>
<dbReference type="GO" id="GO:0003723">
    <property type="term" value="F:RNA binding"/>
    <property type="evidence" value="ECO:0007669"/>
    <property type="project" value="TreeGrafter"/>
</dbReference>
<evidence type="ECO:0000256" key="2">
    <source>
        <dbReference type="ARBA" id="ARBA00022552"/>
    </source>
</evidence>
<dbReference type="GO" id="GO:0005730">
    <property type="term" value="C:nucleolus"/>
    <property type="evidence" value="ECO:0007669"/>
    <property type="project" value="UniProtKB-SubCell"/>
</dbReference>
<dbReference type="Pfam" id="PF08168">
    <property type="entry name" value="NOL11_N"/>
    <property type="match status" value="1"/>
</dbReference>
<dbReference type="InterPro" id="IPR012584">
    <property type="entry name" value="NOL11_N"/>
</dbReference>
<protein>
    <recommendedName>
        <fullName evidence="11">Nucleolar protein 11</fullName>
    </recommendedName>
</protein>
<dbReference type="OrthoDB" id="6502630at2759"/>
<keyword evidence="5" id="KW-0804">Transcription</keyword>
<dbReference type="OMA" id="IPYNCEV"/>
<dbReference type="Proteomes" id="UP000037069">
    <property type="component" value="Unassembled WGS sequence"/>
</dbReference>